<feature type="compositionally biased region" description="Basic and acidic residues" evidence="1">
    <location>
        <begin position="50"/>
        <end position="71"/>
    </location>
</feature>
<evidence type="ECO:0000313" key="2">
    <source>
        <dbReference type="EMBL" id="CAK9439522.1"/>
    </source>
</evidence>
<protein>
    <recommendedName>
        <fullName evidence="4">EKC/KEOPS complex subunit GON7</fullName>
    </recommendedName>
</protein>
<dbReference type="Proteomes" id="UP001497383">
    <property type="component" value="Chromosome 4"/>
</dbReference>
<dbReference type="EMBL" id="OZ022408">
    <property type="protein sequence ID" value="CAK9439522.1"/>
    <property type="molecule type" value="Genomic_DNA"/>
</dbReference>
<sequence>MTQEQPVDIADTYKQLTAAETQATNLEKMLDAFEAKLDSILQEAEGLAEENGHSDPQENSAEKEVTQDKSN</sequence>
<evidence type="ECO:0000313" key="3">
    <source>
        <dbReference type="Proteomes" id="UP001497383"/>
    </source>
</evidence>
<dbReference type="GeneID" id="92208818"/>
<dbReference type="RefSeq" id="XP_066830560.1">
    <property type="nucleotide sequence ID" value="XM_066973753.1"/>
</dbReference>
<accession>A0ABP0ZMP0</accession>
<feature type="region of interest" description="Disordered" evidence="1">
    <location>
        <begin position="43"/>
        <end position="71"/>
    </location>
</feature>
<keyword evidence="3" id="KW-1185">Reference proteome</keyword>
<evidence type="ECO:0000256" key="1">
    <source>
        <dbReference type="SAM" id="MobiDB-lite"/>
    </source>
</evidence>
<gene>
    <name evidence="2" type="ORF">LODBEIA_P36220</name>
</gene>
<proteinExistence type="predicted"/>
<reference evidence="2 3" key="1">
    <citation type="submission" date="2024-03" db="EMBL/GenBank/DDBJ databases">
        <authorList>
            <person name="Brejova B."/>
        </authorList>
    </citation>
    <scope>NUCLEOTIDE SEQUENCE [LARGE SCALE GENOMIC DNA]</scope>
    <source>
        <strain evidence="2 3">CBS 14171</strain>
    </source>
</reference>
<evidence type="ECO:0008006" key="4">
    <source>
        <dbReference type="Google" id="ProtNLM"/>
    </source>
</evidence>
<name>A0ABP0ZMP0_9ASCO</name>
<organism evidence="2 3">
    <name type="scientific">Lodderomyces beijingensis</name>
    <dbReference type="NCBI Taxonomy" id="1775926"/>
    <lineage>
        <taxon>Eukaryota</taxon>
        <taxon>Fungi</taxon>
        <taxon>Dikarya</taxon>
        <taxon>Ascomycota</taxon>
        <taxon>Saccharomycotina</taxon>
        <taxon>Pichiomycetes</taxon>
        <taxon>Debaryomycetaceae</taxon>
        <taxon>Candida/Lodderomyces clade</taxon>
        <taxon>Lodderomyces</taxon>
    </lineage>
</organism>